<sequence>MERKATCRLMWEGDGGGCKVDSGGPSGSSTGYIGRFIVEASAKVGNPTFLLIRKSTAESIDPNKAKLL</sequence>
<keyword evidence="2" id="KW-1185">Reference proteome</keyword>
<dbReference type="Gene3D" id="3.40.50.720">
    <property type="entry name" value="NAD(P)-binding Rossmann-like Domain"/>
    <property type="match status" value="1"/>
</dbReference>
<protein>
    <submittedName>
        <fullName evidence="1">Uncharacterized protein</fullName>
    </submittedName>
</protein>
<comment type="caution">
    <text evidence="1">The sequence shown here is derived from an EMBL/GenBank/DDBJ whole genome shotgun (WGS) entry which is preliminary data.</text>
</comment>
<gene>
    <name evidence="1" type="ORF">Taro_036985</name>
</gene>
<dbReference type="AlphaFoldDB" id="A0A843W9W6"/>
<name>A0A843W9W6_COLES</name>
<dbReference type="EMBL" id="NMUH01003172">
    <property type="protein sequence ID" value="MQM04187.1"/>
    <property type="molecule type" value="Genomic_DNA"/>
</dbReference>
<evidence type="ECO:0000313" key="1">
    <source>
        <dbReference type="EMBL" id="MQM04187.1"/>
    </source>
</evidence>
<organism evidence="1 2">
    <name type="scientific">Colocasia esculenta</name>
    <name type="common">Wild taro</name>
    <name type="synonym">Arum esculentum</name>
    <dbReference type="NCBI Taxonomy" id="4460"/>
    <lineage>
        <taxon>Eukaryota</taxon>
        <taxon>Viridiplantae</taxon>
        <taxon>Streptophyta</taxon>
        <taxon>Embryophyta</taxon>
        <taxon>Tracheophyta</taxon>
        <taxon>Spermatophyta</taxon>
        <taxon>Magnoliopsida</taxon>
        <taxon>Liliopsida</taxon>
        <taxon>Araceae</taxon>
        <taxon>Aroideae</taxon>
        <taxon>Colocasieae</taxon>
        <taxon>Colocasia</taxon>
    </lineage>
</organism>
<evidence type="ECO:0000313" key="2">
    <source>
        <dbReference type="Proteomes" id="UP000652761"/>
    </source>
</evidence>
<proteinExistence type="predicted"/>
<dbReference type="Proteomes" id="UP000652761">
    <property type="component" value="Unassembled WGS sequence"/>
</dbReference>
<reference evidence="1" key="1">
    <citation type="submission" date="2017-07" db="EMBL/GenBank/DDBJ databases">
        <title>Taro Niue Genome Assembly and Annotation.</title>
        <authorList>
            <person name="Atibalentja N."/>
            <person name="Keating K."/>
            <person name="Fields C.J."/>
        </authorList>
    </citation>
    <scope>NUCLEOTIDE SEQUENCE</scope>
    <source>
        <strain evidence="1">Niue_2</strain>
        <tissue evidence="1">Leaf</tissue>
    </source>
</reference>
<accession>A0A843W9W6</accession>
<dbReference type="OrthoDB" id="419598at2759"/>